<dbReference type="AlphaFoldDB" id="A0A0E9RBG9"/>
<reference evidence="1" key="1">
    <citation type="submission" date="2014-11" db="EMBL/GenBank/DDBJ databases">
        <authorList>
            <person name="Amaro Gonzalez C."/>
        </authorList>
    </citation>
    <scope>NUCLEOTIDE SEQUENCE</scope>
</reference>
<organism evidence="1">
    <name type="scientific">Anguilla anguilla</name>
    <name type="common">European freshwater eel</name>
    <name type="synonym">Muraena anguilla</name>
    <dbReference type="NCBI Taxonomy" id="7936"/>
    <lineage>
        <taxon>Eukaryota</taxon>
        <taxon>Metazoa</taxon>
        <taxon>Chordata</taxon>
        <taxon>Craniata</taxon>
        <taxon>Vertebrata</taxon>
        <taxon>Euteleostomi</taxon>
        <taxon>Actinopterygii</taxon>
        <taxon>Neopterygii</taxon>
        <taxon>Teleostei</taxon>
        <taxon>Anguilliformes</taxon>
        <taxon>Anguillidae</taxon>
        <taxon>Anguilla</taxon>
    </lineage>
</organism>
<protein>
    <submittedName>
        <fullName evidence="1">Uncharacterized protein</fullName>
    </submittedName>
</protein>
<accession>A0A0E9RBG9</accession>
<sequence length="62" mass="6932">MASGGWQAQAAVSRPNRTLVGAREALLGLLRHEKRRPKLVNNTRWLFRAACLSRLVCCSELV</sequence>
<proteinExistence type="predicted"/>
<dbReference type="EMBL" id="GBXM01082772">
    <property type="protein sequence ID" value="JAH25805.1"/>
    <property type="molecule type" value="Transcribed_RNA"/>
</dbReference>
<reference evidence="1" key="2">
    <citation type="journal article" date="2015" name="Fish Shellfish Immunol.">
        <title>Early steps in the European eel (Anguilla anguilla)-Vibrio vulnificus interaction in the gills: Role of the RtxA13 toxin.</title>
        <authorList>
            <person name="Callol A."/>
            <person name="Pajuelo D."/>
            <person name="Ebbesson L."/>
            <person name="Teles M."/>
            <person name="MacKenzie S."/>
            <person name="Amaro C."/>
        </authorList>
    </citation>
    <scope>NUCLEOTIDE SEQUENCE</scope>
</reference>
<evidence type="ECO:0000313" key="1">
    <source>
        <dbReference type="EMBL" id="JAH25805.1"/>
    </source>
</evidence>
<name>A0A0E9RBG9_ANGAN</name>